<evidence type="ECO:0000256" key="3">
    <source>
        <dbReference type="ARBA" id="ARBA00022603"/>
    </source>
</evidence>
<keyword evidence="9" id="KW-1185">Reference proteome</keyword>
<reference evidence="8 9" key="1">
    <citation type="submission" date="2018-10" db="EMBL/GenBank/DDBJ databases">
        <title>Anaerotruncus faecis sp. nov., isolated from human feces.</title>
        <authorList>
            <person name="Wang Y.-J."/>
        </authorList>
    </citation>
    <scope>NUCLEOTIDE SEQUENCE [LARGE SCALE GENOMIC DNA]</scope>
    <source>
        <strain evidence="8 9">22A2-44</strain>
    </source>
</reference>
<comment type="similarity">
    <text evidence="6 7">Belongs to the RNA methyltransferase RlmH family.</text>
</comment>
<evidence type="ECO:0000256" key="4">
    <source>
        <dbReference type="ARBA" id="ARBA00022679"/>
    </source>
</evidence>
<feature type="binding site" evidence="7">
    <location>
        <position position="109"/>
    </location>
    <ligand>
        <name>S-adenosyl-L-methionine</name>
        <dbReference type="ChEBI" id="CHEBI:59789"/>
    </ligand>
</feature>
<dbReference type="RefSeq" id="WP_121586987.1">
    <property type="nucleotide sequence ID" value="NZ_RCHT01000014.1"/>
</dbReference>
<dbReference type="PIRSF" id="PIRSF004505">
    <property type="entry name" value="MT_bac"/>
    <property type="match status" value="1"/>
</dbReference>
<dbReference type="Pfam" id="PF02590">
    <property type="entry name" value="SPOUT_MTase"/>
    <property type="match status" value="1"/>
</dbReference>
<gene>
    <name evidence="7 8" type="primary">rlmH</name>
    <name evidence="8" type="ORF">D4A47_08695</name>
</gene>
<evidence type="ECO:0000313" key="9">
    <source>
        <dbReference type="Proteomes" id="UP000276301"/>
    </source>
</evidence>
<keyword evidence="2 7" id="KW-0698">rRNA processing</keyword>
<dbReference type="GO" id="GO:0070038">
    <property type="term" value="F:rRNA (pseudouridine-N3-)-methyltransferase activity"/>
    <property type="evidence" value="ECO:0007669"/>
    <property type="project" value="UniProtKB-UniRule"/>
</dbReference>
<dbReference type="CDD" id="cd18081">
    <property type="entry name" value="RlmH-like"/>
    <property type="match status" value="1"/>
</dbReference>
<dbReference type="SUPFAM" id="SSF75217">
    <property type="entry name" value="alpha/beta knot"/>
    <property type="match status" value="1"/>
</dbReference>
<evidence type="ECO:0000256" key="2">
    <source>
        <dbReference type="ARBA" id="ARBA00022552"/>
    </source>
</evidence>
<keyword evidence="3 7" id="KW-0489">Methyltransferase</keyword>
<dbReference type="NCBIfam" id="NF000985">
    <property type="entry name" value="PRK00103.1-3"/>
    <property type="match status" value="1"/>
</dbReference>
<name>A0A498CUD0_9FIRM</name>
<evidence type="ECO:0000256" key="5">
    <source>
        <dbReference type="ARBA" id="ARBA00022691"/>
    </source>
</evidence>
<evidence type="ECO:0000313" key="8">
    <source>
        <dbReference type="EMBL" id="RLL10325.1"/>
    </source>
</evidence>
<dbReference type="EC" id="2.1.1.177" evidence="7"/>
<keyword evidence="5 7" id="KW-0949">S-adenosyl-L-methionine</keyword>
<protein>
    <recommendedName>
        <fullName evidence="7">Ribosomal RNA large subunit methyltransferase H</fullName>
        <ecNumber evidence="7">2.1.1.177</ecNumber>
    </recommendedName>
    <alternativeName>
        <fullName evidence="7">23S rRNA (pseudouridine1915-N3)-methyltransferase</fullName>
    </alternativeName>
    <alternativeName>
        <fullName evidence="7">23S rRNA m3Psi1915 methyltransferase</fullName>
    </alternativeName>
    <alternativeName>
        <fullName evidence="7">rRNA (pseudouridine-N3-)-methyltransferase RlmH</fullName>
    </alternativeName>
</protein>
<comment type="subcellular location">
    <subcellularLocation>
        <location evidence="7">Cytoplasm</location>
    </subcellularLocation>
</comment>
<feature type="binding site" evidence="7">
    <location>
        <begin position="128"/>
        <end position="133"/>
    </location>
    <ligand>
        <name>S-adenosyl-L-methionine</name>
        <dbReference type="ChEBI" id="CHEBI:59789"/>
    </ligand>
</feature>
<organism evidence="8 9">
    <name type="scientific">Anaerotruncus massiliensis</name>
    <name type="common">ex Liu et al. 2021</name>
    <dbReference type="NCBI Taxonomy" id="2321404"/>
    <lineage>
        <taxon>Bacteria</taxon>
        <taxon>Bacillati</taxon>
        <taxon>Bacillota</taxon>
        <taxon>Clostridia</taxon>
        <taxon>Eubacteriales</taxon>
        <taxon>Oscillospiraceae</taxon>
        <taxon>Anaerotruncus</taxon>
    </lineage>
</organism>
<dbReference type="GO" id="GO:0005737">
    <property type="term" value="C:cytoplasm"/>
    <property type="evidence" value="ECO:0007669"/>
    <property type="project" value="UniProtKB-SubCell"/>
</dbReference>
<dbReference type="EMBL" id="RCHT01000014">
    <property type="protein sequence ID" value="RLL10325.1"/>
    <property type="molecule type" value="Genomic_DNA"/>
</dbReference>
<sequence length="160" mass="17430">MIAVQVIAVGRLKEAWMRDGCAEYVKRLGLWSRASVVEVDEYRLRENPSPAQIRVCVEKEGERILEKIPKGARVVAMCIEGKTLSSEGLADYLALAAASGAGSLAFVIGGSHGLSDAVKDAASLRLSMSPMTFPHQLARVLLLEQLYRAFSINANAKYHK</sequence>
<dbReference type="Gene3D" id="3.40.1280.10">
    <property type="match status" value="1"/>
</dbReference>
<keyword evidence="4 7" id="KW-0808">Transferase</keyword>
<dbReference type="AlphaFoldDB" id="A0A498CUD0"/>
<comment type="caution">
    <text evidence="8">The sequence shown here is derived from an EMBL/GenBank/DDBJ whole genome shotgun (WGS) entry which is preliminary data.</text>
</comment>
<dbReference type="InterPro" id="IPR029026">
    <property type="entry name" value="tRNA_m1G_MTases_N"/>
</dbReference>
<evidence type="ECO:0000256" key="6">
    <source>
        <dbReference type="ARBA" id="ARBA00038303"/>
    </source>
</evidence>
<keyword evidence="1 7" id="KW-0963">Cytoplasm</keyword>
<accession>A0A498CUD0</accession>
<comment type="subunit">
    <text evidence="7">Homodimer.</text>
</comment>
<dbReference type="PANTHER" id="PTHR33603">
    <property type="entry name" value="METHYLTRANSFERASE"/>
    <property type="match status" value="1"/>
</dbReference>
<dbReference type="HAMAP" id="MF_00658">
    <property type="entry name" value="23SrRNA_methyltr_H"/>
    <property type="match status" value="1"/>
</dbReference>
<dbReference type="InterPro" id="IPR003742">
    <property type="entry name" value="RlmH-like"/>
</dbReference>
<comment type="catalytic activity">
    <reaction evidence="7">
        <text>pseudouridine(1915) in 23S rRNA + S-adenosyl-L-methionine = N(3)-methylpseudouridine(1915) in 23S rRNA + S-adenosyl-L-homocysteine + H(+)</text>
        <dbReference type="Rhea" id="RHEA:42752"/>
        <dbReference type="Rhea" id="RHEA-COMP:10221"/>
        <dbReference type="Rhea" id="RHEA-COMP:10222"/>
        <dbReference type="ChEBI" id="CHEBI:15378"/>
        <dbReference type="ChEBI" id="CHEBI:57856"/>
        <dbReference type="ChEBI" id="CHEBI:59789"/>
        <dbReference type="ChEBI" id="CHEBI:65314"/>
        <dbReference type="ChEBI" id="CHEBI:74486"/>
        <dbReference type="EC" id="2.1.1.177"/>
    </reaction>
</comment>
<evidence type="ECO:0000256" key="1">
    <source>
        <dbReference type="ARBA" id="ARBA00022490"/>
    </source>
</evidence>
<comment type="caution">
    <text evidence="7">Lacks conserved residue(s) required for the propagation of feature annotation.</text>
</comment>
<proteinExistence type="inferred from homology"/>
<dbReference type="PANTHER" id="PTHR33603:SF1">
    <property type="entry name" value="RIBOSOMAL RNA LARGE SUBUNIT METHYLTRANSFERASE H"/>
    <property type="match status" value="1"/>
</dbReference>
<dbReference type="InterPro" id="IPR029028">
    <property type="entry name" value="Alpha/beta_knot_MTases"/>
</dbReference>
<evidence type="ECO:0000256" key="7">
    <source>
        <dbReference type="HAMAP-Rule" id="MF_00658"/>
    </source>
</evidence>
<dbReference type="Proteomes" id="UP000276301">
    <property type="component" value="Unassembled WGS sequence"/>
</dbReference>
<comment type="function">
    <text evidence="7">Specifically methylates the pseudouridine at position 1915 (m3Psi1915) in 23S rRNA.</text>
</comment>